<dbReference type="SUPFAM" id="SSF46689">
    <property type="entry name" value="Homeodomain-like"/>
    <property type="match status" value="1"/>
</dbReference>
<dbReference type="GO" id="GO:0004803">
    <property type="term" value="F:transposase activity"/>
    <property type="evidence" value="ECO:0007669"/>
    <property type="project" value="InterPro"/>
</dbReference>
<dbReference type="EMBL" id="OBEH01000004">
    <property type="protein sequence ID" value="SNZ00967.1"/>
    <property type="molecule type" value="Genomic_DNA"/>
</dbReference>
<evidence type="ECO:0000313" key="2">
    <source>
        <dbReference type="EMBL" id="SNZ00967.1"/>
    </source>
</evidence>
<dbReference type="Pfam" id="PF01527">
    <property type="entry name" value="HTH_Tnp_1"/>
    <property type="match status" value="1"/>
</dbReference>
<dbReference type="Gene3D" id="1.10.10.10">
    <property type="entry name" value="Winged helix-like DNA-binding domain superfamily/Winged helix DNA-binding domain"/>
    <property type="match status" value="1"/>
</dbReference>
<dbReference type="AlphaFoldDB" id="A0A285MWQ7"/>
<organism evidence="2 3">
    <name type="scientific">Flagellimonas pacifica</name>
    <dbReference type="NCBI Taxonomy" id="1247520"/>
    <lineage>
        <taxon>Bacteria</taxon>
        <taxon>Pseudomonadati</taxon>
        <taxon>Bacteroidota</taxon>
        <taxon>Flavobacteriia</taxon>
        <taxon>Flavobacteriales</taxon>
        <taxon>Flavobacteriaceae</taxon>
        <taxon>Flagellimonas</taxon>
    </lineage>
</organism>
<evidence type="ECO:0000313" key="3">
    <source>
        <dbReference type="Proteomes" id="UP000219048"/>
    </source>
</evidence>
<gene>
    <name evidence="2" type="ORF">SAMN06265377_2797</name>
</gene>
<dbReference type="GO" id="GO:0003677">
    <property type="term" value="F:DNA binding"/>
    <property type="evidence" value="ECO:0007669"/>
    <property type="project" value="InterPro"/>
</dbReference>
<name>A0A285MWQ7_9FLAO</name>
<dbReference type="InterPro" id="IPR009057">
    <property type="entry name" value="Homeodomain-like_sf"/>
</dbReference>
<dbReference type="InterPro" id="IPR002514">
    <property type="entry name" value="Transposase_8"/>
</dbReference>
<dbReference type="GO" id="GO:0006313">
    <property type="term" value="P:DNA transposition"/>
    <property type="evidence" value="ECO:0007669"/>
    <property type="project" value="InterPro"/>
</dbReference>
<proteinExistence type="predicted"/>
<evidence type="ECO:0000256" key="1">
    <source>
        <dbReference type="SAM" id="Coils"/>
    </source>
</evidence>
<sequence>MYMYKNDGYVRRYSESFKLKILAELTKGNHSKRQIALTYGIQSSTINVWIKKYDRKDLMNTRVTVQTDDEFTRIKALQKELKQLKDLLIKKDLDKLVTDSYLEVAAENLGYKDVEELKKNLNIKP</sequence>
<keyword evidence="3" id="KW-1185">Reference proteome</keyword>
<accession>A0A285MWQ7</accession>
<protein>
    <submittedName>
        <fullName evidence="2">Transposase</fullName>
    </submittedName>
</protein>
<keyword evidence="1" id="KW-0175">Coiled coil</keyword>
<reference evidence="3" key="1">
    <citation type="submission" date="2017-09" db="EMBL/GenBank/DDBJ databases">
        <authorList>
            <person name="Varghese N."/>
            <person name="Submissions S."/>
        </authorList>
    </citation>
    <scope>NUCLEOTIDE SEQUENCE [LARGE SCALE GENOMIC DNA]</scope>
    <source>
        <strain evidence="3">DSM 25885</strain>
    </source>
</reference>
<dbReference type="Proteomes" id="UP000219048">
    <property type="component" value="Unassembled WGS sequence"/>
</dbReference>
<dbReference type="InterPro" id="IPR036388">
    <property type="entry name" value="WH-like_DNA-bd_sf"/>
</dbReference>
<feature type="coiled-coil region" evidence="1">
    <location>
        <begin position="67"/>
        <end position="94"/>
    </location>
</feature>